<evidence type="ECO:0000313" key="1">
    <source>
        <dbReference type="EMBL" id="TIA89945.1"/>
    </source>
</evidence>
<comment type="caution">
    <text evidence="1">The sequence shown here is derived from an EMBL/GenBank/DDBJ whole genome shotgun (WGS) entry which is preliminary data.</text>
</comment>
<accession>A0A4T0FPX8</accession>
<organism evidence="1 2">
    <name type="scientific">Wallemia hederae</name>
    <dbReference type="NCBI Taxonomy" id="1540922"/>
    <lineage>
        <taxon>Eukaryota</taxon>
        <taxon>Fungi</taxon>
        <taxon>Dikarya</taxon>
        <taxon>Basidiomycota</taxon>
        <taxon>Wallemiomycotina</taxon>
        <taxon>Wallemiomycetes</taxon>
        <taxon>Wallemiales</taxon>
        <taxon>Wallemiaceae</taxon>
        <taxon>Wallemia</taxon>
    </lineage>
</organism>
<evidence type="ECO:0008006" key="3">
    <source>
        <dbReference type="Google" id="ProtNLM"/>
    </source>
</evidence>
<dbReference type="EMBL" id="SPNW01000023">
    <property type="protein sequence ID" value="TIA89945.1"/>
    <property type="molecule type" value="Genomic_DNA"/>
</dbReference>
<name>A0A4T0FPX8_9BASI</name>
<dbReference type="AlphaFoldDB" id="A0A4T0FPX8"/>
<proteinExistence type="predicted"/>
<dbReference type="OrthoDB" id="10566740at2759"/>
<sequence length="216" mass="23067">MSGATFNSLPIELVEMVYKHTNTRSYTALIQASRNLHAIGTAPHLLNVVLSRKVYEEYGGGDIVDADATHATPFPWPLFADGLSACALCARCALRRAMRVMKGFATGSEEILTQAHSQTHSQLQFHILGDYRNDAIASTPDITLSGLQTRRGSADSAISSASESSTLSSSTTASSAFSDVSAFSTLSTPEQDHTDKLNCIIHSVSPAAASMLAWLM</sequence>
<dbReference type="Proteomes" id="UP000310189">
    <property type="component" value="Unassembled WGS sequence"/>
</dbReference>
<evidence type="ECO:0000313" key="2">
    <source>
        <dbReference type="Proteomes" id="UP000310189"/>
    </source>
</evidence>
<keyword evidence="2" id="KW-1185">Reference proteome</keyword>
<reference evidence="1 2" key="1">
    <citation type="submission" date="2019-03" db="EMBL/GenBank/DDBJ databases">
        <title>Sequencing 23 genomes of Wallemia ichthyophaga.</title>
        <authorList>
            <person name="Gostincar C."/>
        </authorList>
    </citation>
    <scope>NUCLEOTIDE SEQUENCE [LARGE SCALE GENOMIC DNA]</scope>
    <source>
        <strain evidence="1 2">EXF-5753</strain>
    </source>
</reference>
<gene>
    <name evidence="1" type="ORF">E3P99_01845</name>
</gene>
<protein>
    <recommendedName>
        <fullName evidence="3">F-box domain-containing protein</fullName>
    </recommendedName>
</protein>